<dbReference type="InterPro" id="IPR051815">
    <property type="entry name" value="Molybdate_resp_trans_reg"/>
</dbReference>
<gene>
    <name evidence="8" type="ORF">SRAA_1323</name>
</gene>
<sequence length="274" mass="29022">MNPPDPNPPFSLQGLVWMRLGERNLGGPRRIELLAQIAECGSITQAAKAVKLSYKAAWDAIDTMNKLAGEPLVERVAGGKGGGGTRLTRRGELLISNFRRIQAEHQRFIEHLSRQSGALADDFLLIRSMGMKTSARNQFLGRVSRIQRGAVNDEVELELANGMKLVAVLTHESTLNLGLQVGGEAFALVKASSVILLAGGDDNGARYSARNCLPGTVQRISTGAVQSEVVLDLGAGSSIAAVITRQSCTDLGLEPGQPARALFKASSVIVGVAA</sequence>
<reference evidence="8 9" key="1">
    <citation type="journal article" date="2014" name="Nat. Commun.">
        <title>Physiological and genomic features of highly alkaliphilic hydrogen-utilizing Betaproteobacteria from a continental serpentinizing site.</title>
        <authorList>
            <person name="Suzuki S."/>
            <person name="Kuenen J.G."/>
            <person name="Schipper K."/>
            <person name="van der Velde S."/>
            <person name="Ishii S."/>
            <person name="Wu A."/>
            <person name="Sorokin D.Y."/>
            <person name="Tenney A."/>
            <person name="Meng X.Y."/>
            <person name="Morrill P.L."/>
            <person name="Kamagata Y."/>
            <person name="Muyzer G."/>
            <person name="Nealson K.H."/>
        </authorList>
    </citation>
    <scope>NUCLEOTIDE SEQUENCE [LARGE SCALE GENOMIC DNA]</scope>
    <source>
        <strain evidence="8 9">A1</strain>
    </source>
</reference>
<dbReference type="Proteomes" id="UP000067461">
    <property type="component" value="Chromosome"/>
</dbReference>
<accession>A0A060NIK5</accession>
<dbReference type="Gene3D" id="2.40.50.100">
    <property type="match status" value="2"/>
</dbReference>
<evidence type="ECO:0000313" key="8">
    <source>
        <dbReference type="EMBL" id="BAO81177.1"/>
    </source>
</evidence>
<feature type="domain" description="Mop" evidence="7">
    <location>
        <begin position="132"/>
        <end position="198"/>
    </location>
</feature>
<dbReference type="InterPro" id="IPR003725">
    <property type="entry name" value="ModE-bd_N"/>
</dbReference>
<dbReference type="KEGG" id="cbaa:SRAA_1323"/>
<dbReference type="HOGENOM" id="CLU_087839_1_0_4"/>
<dbReference type="PANTHER" id="PTHR30432:SF1">
    <property type="entry name" value="DNA-BINDING TRANSCRIPTIONAL DUAL REGULATOR MODE"/>
    <property type="match status" value="1"/>
</dbReference>
<dbReference type="InterPro" id="IPR004606">
    <property type="entry name" value="Mop_domain"/>
</dbReference>
<dbReference type="NCBIfam" id="TIGR00638">
    <property type="entry name" value="Mop"/>
    <property type="match status" value="2"/>
</dbReference>
<dbReference type="Pfam" id="PF00126">
    <property type="entry name" value="HTH_1"/>
    <property type="match status" value="1"/>
</dbReference>
<dbReference type="OrthoDB" id="9800709at2"/>
<dbReference type="AlphaFoldDB" id="A0A060NIK5"/>
<dbReference type="InterPro" id="IPR036388">
    <property type="entry name" value="WH-like_DNA-bd_sf"/>
</dbReference>
<keyword evidence="9" id="KW-1185">Reference proteome</keyword>
<evidence type="ECO:0000313" key="9">
    <source>
        <dbReference type="Proteomes" id="UP000067461"/>
    </source>
</evidence>
<feature type="domain" description="Mop" evidence="7">
    <location>
        <begin position="206"/>
        <end position="272"/>
    </location>
</feature>
<name>A0A060NIK5_9BURK</name>
<dbReference type="GO" id="GO:0003700">
    <property type="term" value="F:DNA-binding transcription factor activity"/>
    <property type="evidence" value="ECO:0007669"/>
    <property type="project" value="InterPro"/>
</dbReference>
<evidence type="ECO:0000256" key="1">
    <source>
        <dbReference type="ARBA" id="ARBA00008110"/>
    </source>
</evidence>
<comment type="similarity">
    <text evidence="1 5">Belongs to the ModE family.</text>
</comment>
<dbReference type="PIRSF" id="PIRSF005763">
    <property type="entry name" value="Txn_reg_ModE"/>
    <property type="match status" value="1"/>
</dbReference>
<dbReference type="GO" id="GO:0015689">
    <property type="term" value="P:molybdate ion transport"/>
    <property type="evidence" value="ECO:0007669"/>
    <property type="project" value="UniProtKB-UniRule"/>
</dbReference>
<keyword evidence="4" id="KW-0677">Repeat</keyword>
<dbReference type="SUPFAM" id="SSF46785">
    <property type="entry name" value="Winged helix' DNA-binding domain"/>
    <property type="match status" value="1"/>
</dbReference>
<keyword evidence="2 5" id="KW-0813">Transport</keyword>
<dbReference type="InterPro" id="IPR016462">
    <property type="entry name" value="ModE"/>
</dbReference>
<evidence type="ECO:0000256" key="6">
    <source>
        <dbReference type="PIRSR" id="PIRSR005763-1"/>
    </source>
</evidence>
<dbReference type="PANTHER" id="PTHR30432">
    <property type="entry name" value="TRANSCRIPTIONAL REGULATOR MODE"/>
    <property type="match status" value="1"/>
</dbReference>
<dbReference type="RefSeq" id="WP_045531600.1">
    <property type="nucleotide sequence ID" value="NZ_AP014568.1"/>
</dbReference>
<evidence type="ECO:0000256" key="3">
    <source>
        <dbReference type="ARBA" id="ARBA00022505"/>
    </source>
</evidence>
<dbReference type="STRING" id="1458425.SRAA_1323"/>
<dbReference type="Pfam" id="PF03459">
    <property type="entry name" value="TOBE"/>
    <property type="match status" value="2"/>
</dbReference>
<evidence type="ECO:0000256" key="5">
    <source>
        <dbReference type="PIRNR" id="PIRNR005763"/>
    </source>
</evidence>
<keyword evidence="3 5" id="KW-0500">Molybdenum</keyword>
<protein>
    <submittedName>
        <fullName evidence="8">N-terminal domain of molybdenum-binding protein</fullName>
    </submittedName>
</protein>
<organism evidence="8 9">
    <name type="scientific">Serpentinimonas raichei</name>
    <dbReference type="NCBI Taxonomy" id="1458425"/>
    <lineage>
        <taxon>Bacteria</taxon>
        <taxon>Pseudomonadati</taxon>
        <taxon>Pseudomonadota</taxon>
        <taxon>Betaproteobacteria</taxon>
        <taxon>Burkholderiales</taxon>
        <taxon>Comamonadaceae</taxon>
        <taxon>Serpentinimonas</taxon>
    </lineage>
</organism>
<dbReference type="EMBL" id="AP014568">
    <property type="protein sequence ID" value="BAO81177.1"/>
    <property type="molecule type" value="Genomic_DNA"/>
</dbReference>
<proteinExistence type="inferred from homology"/>
<dbReference type="SUPFAM" id="SSF50331">
    <property type="entry name" value="MOP-like"/>
    <property type="match status" value="2"/>
</dbReference>
<dbReference type="InterPro" id="IPR005116">
    <property type="entry name" value="Transp-assoc_OB_typ1"/>
</dbReference>
<dbReference type="PROSITE" id="PS51866">
    <property type="entry name" value="MOP"/>
    <property type="match status" value="2"/>
</dbReference>
<dbReference type="InterPro" id="IPR036390">
    <property type="entry name" value="WH_DNA-bd_sf"/>
</dbReference>
<evidence type="ECO:0000259" key="7">
    <source>
        <dbReference type="PROSITE" id="PS51866"/>
    </source>
</evidence>
<dbReference type="GO" id="GO:0030151">
    <property type="term" value="F:molybdenum ion binding"/>
    <property type="evidence" value="ECO:0007669"/>
    <property type="project" value="UniProtKB-UniRule"/>
</dbReference>
<dbReference type="Gene3D" id="1.10.10.10">
    <property type="entry name" value="Winged helix-like DNA-binding domain superfamily/Winged helix DNA-binding domain"/>
    <property type="match status" value="1"/>
</dbReference>
<dbReference type="NCBIfam" id="TIGR00637">
    <property type="entry name" value="ModE_repress"/>
    <property type="match status" value="1"/>
</dbReference>
<evidence type="ECO:0000256" key="2">
    <source>
        <dbReference type="ARBA" id="ARBA00022448"/>
    </source>
</evidence>
<dbReference type="InterPro" id="IPR008995">
    <property type="entry name" value="Mo/tungstate-bd_C_term_dom"/>
</dbReference>
<evidence type="ECO:0000256" key="4">
    <source>
        <dbReference type="ARBA" id="ARBA00022737"/>
    </source>
</evidence>
<feature type="region of interest" description="Required for dimer formation and molybdate binding" evidence="6">
    <location>
        <begin position="133"/>
        <end position="141"/>
    </location>
</feature>
<dbReference type="InterPro" id="IPR000847">
    <property type="entry name" value="LysR_HTH_N"/>
</dbReference>